<dbReference type="InterPro" id="IPR025351">
    <property type="entry name" value="Pvc16_N"/>
</dbReference>
<sequence length="198" mass="22806">MIFEVFQILKEQINHYFEEVGLENSELVIDNIALAEGAAEAADGMRDKMVLTLVNLHEEGTLKNFSNHYVNDNKVQYRNRVINLHLFLLFSANRNVYSNSLIDLSAVINFFQGKKRFTQANTVFNRELEAMENVGNFNFTVELYTPTFEEMNFIWGTLGGKQLPSVLYQLNLLPMERDMTHSEGPLIESVHSDVKHKN</sequence>
<proteinExistence type="predicted"/>
<keyword evidence="3" id="KW-1185">Reference proteome</keyword>
<evidence type="ECO:0000259" key="1">
    <source>
        <dbReference type="Pfam" id="PF14065"/>
    </source>
</evidence>
<dbReference type="OrthoDB" id="7560784at2"/>
<organism evidence="2 3">
    <name type="scientific">Cyclobacterium amurskyense</name>
    <dbReference type="NCBI Taxonomy" id="320787"/>
    <lineage>
        <taxon>Bacteria</taxon>
        <taxon>Pseudomonadati</taxon>
        <taxon>Bacteroidota</taxon>
        <taxon>Cytophagia</taxon>
        <taxon>Cytophagales</taxon>
        <taxon>Cyclobacteriaceae</taxon>
        <taxon>Cyclobacterium</taxon>
    </lineage>
</organism>
<dbReference type="AlphaFoldDB" id="A0A0H4PHB4"/>
<dbReference type="STRING" id="320787.CA2015_4586"/>
<gene>
    <name evidence="2" type="ORF">CA2015_4586</name>
</gene>
<dbReference type="Proteomes" id="UP000036520">
    <property type="component" value="Chromosome"/>
</dbReference>
<dbReference type="Pfam" id="PF14065">
    <property type="entry name" value="Pvc16_N"/>
    <property type="match status" value="1"/>
</dbReference>
<evidence type="ECO:0000313" key="2">
    <source>
        <dbReference type="EMBL" id="AKP53921.1"/>
    </source>
</evidence>
<dbReference type="RefSeq" id="WP_048643972.1">
    <property type="nucleotide sequence ID" value="NZ_CP012040.1"/>
</dbReference>
<feature type="domain" description="Pvc16 N-terminal" evidence="1">
    <location>
        <begin position="5"/>
        <end position="188"/>
    </location>
</feature>
<reference evidence="2 3" key="1">
    <citation type="submission" date="2015-07" db="EMBL/GenBank/DDBJ databases">
        <authorList>
            <person name="Kim K.M."/>
        </authorList>
    </citation>
    <scope>NUCLEOTIDE SEQUENCE [LARGE SCALE GENOMIC DNA]</scope>
    <source>
        <strain evidence="2 3">KCTC 12363</strain>
    </source>
</reference>
<dbReference type="KEGG" id="camu:CA2015_4586"/>
<accession>A0A0H4PHB4</accession>
<dbReference type="EMBL" id="CP012040">
    <property type="protein sequence ID" value="AKP53921.1"/>
    <property type="molecule type" value="Genomic_DNA"/>
</dbReference>
<name>A0A0H4PHB4_9BACT</name>
<protein>
    <recommendedName>
        <fullName evidence="1">Pvc16 N-terminal domain-containing protein</fullName>
    </recommendedName>
</protein>
<evidence type="ECO:0000313" key="3">
    <source>
        <dbReference type="Proteomes" id="UP000036520"/>
    </source>
</evidence>
<dbReference type="PATRIC" id="fig|320787.5.peg.5023"/>